<evidence type="ECO:0000256" key="1">
    <source>
        <dbReference type="SAM" id="MobiDB-lite"/>
    </source>
</evidence>
<dbReference type="InterPro" id="IPR050525">
    <property type="entry name" value="ECM_Assembly_Org"/>
</dbReference>
<feature type="compositionally biased region" description="Low complexity" evidence="1">
    <location>
        <begin position="1184"/>
        <end position="1199"/>
    </location>
</feature>
<dbReference type="PANTHER" id="PTHR24020:SF20">
    <property type="entry name" value="PH DOMAIN-CONTAINING PROTEIN"/>
    <property type="match status" value="1"/>
</dbReference>
<dbReference type="InterPro" id="IPR002035">
    <property type="entry name" value="VWF_A"/>
</dbReference>
<evidence type="ECO:0000313" key="5">
    <source>
        <dbReference type="WBParaSite" id="MBELARI_LOCUS18035"/>
    </source>
</evidence>
<name>A0AAF3EV99_9BILA</name>
<dbReference type="Pfam" id="PF00092">
    <property type="entry name" value="VWA"/>
    <property type="match status" value="1"/>
</dbReference>
<feature type="region of interest" description="Disordered" evidence="1">
    <location>
        <begin position="1141"/>
        <end position="1199"/>
    </location>
</feature>
<dbReference type="PROSITE" id="PS50234">
    <property type="entry name" value="VWFA"/>
    <property type="match status" value="3"/>
</dbReference>
<feature type="domain" description="VWFA" evidence="3">
    <location>
        <begin position="425"/>
        <end position="639"/>
    </location>
</feature>
<dbReference type="SUPFAM" id="SSF53300">
    <property type="entry name" value="vWA-like"/>
    <property type="match status" value="4"/>
</dbReference>
<feature type="transmembrane region" description="Helical" evidence="2">
    <location>
        <begin position="1099"/>
        <end position="1122"/>
    </location>
</feature>
<feature type="domain" description="VWFA" evidence="3">
    <location>
        <begin position="660"/>
        <end position="842"/>
    </location>
</feature>
<reference evidence="5" key="1">
    <citation type="submission" date="2024-02" db="UniProtKB">
        <authorList>
            <consortium name="WormBaseParasite"/>
        </authorList>
    </citation>
    <scope>IDENTIFICATION</scope>
</reference>
<proteinExistence type="predicted"/>
<dbReference type="Gene3D" id="3.40.50.410">
    <property type="entry name" value="von Willebrand factor, type A domain"/>
    <property type="match status" value="3"/>
</dbReference>
<dbReference type="Proteomes" id="UP000887575">
    <property type="component" value="Unassembled WGS sequence"/>
</dbReference>
<dbReference type="PANTHER" id="PTHR24020">
    <property type="entry name" value="COLLAGEN ALPHA"/>
    <property type="match status" value="1"/>
</dbReference>
<feature type="compositionally biased region" description="Polar residues" evidence="1">
    <location>
        <begin position="1154"/>
        <end position="1163"/>
    </location>
</feature>
<keyword evidence="2" id="KW-0472">Membrane</keyword>
<keyword evidence="4" id="KW-1185">Reference proteome</keyword>
<dbReference type="InterPro" id="IPR036465">
    <property type="entry name" value="vWFA_dom_sf"/>
</dbReference>
<feature type="domain" description="VWFA" evidence="3">
    <location>
        <begin position="859"/>
        <end position="1047"/>
    </location>
</feature>
<accession>A0AAF3EV99</accession>
<feature type="compositionally biased region" description="Low complexity" evidence="1">
    <location>
        <begin position="1164"/>
        <end position="1176"/>
    </location>
</feature>
<protein>
    <recommendedName>
        <fullName evidence="3">VWFA domain-containing protein</fullName>
    </recommendedName>
</protein>
<keyword evidence="2" id="KW-0812">Transmembrane</keyword>
<evidence type="ECO:0000259" key="3">
    <source>
        <dbReference type="PROSITE" id="PS50234"/>
    </source>
</evidence>
<keyword evidence="2" id="KW-1133">Transmembrane helix</keyword>
<organism evidence="4 5">
    <name type="scientific">Mesorhabditis belari</name>
    <dbReference type="NCBI Taxonomy" id="2138241"/>
    <lineage>
        <taxon>Eukaryota</taxon>
        <taxon>Metazoa</taxon>
        <taxon>Ecdysozoa</taxon>
        <taxon>Nematoda</taxon>
        <taxon>Chromadorea</taxon>
        <taxon>Rhabditida</taxon>
        <taxon>Rhabditina</taxon>
        <taxon>Rhabditomorpha</taxon>
        <taxon>Rhabditoidea</taxon>
        <taxon>Rhabditidae</taxon>
        <taxon>Mesorhabditinae</taxon>
        <taxon>Mesorhabditis</taxon>
    </lineage>
</organism>
<sequence>MERARWFSILLLTASAILIGVAAILLGIGLSKINKKCDSKPIKCPASDCPIGISNHTKLLYFSLDPGLPWNDQYYLNSTDDYKEAIEKFKQNVTEILTSPATQNSFMSFKIEPTVPLPLAVWPDYLAQSFNTTTIFYGTFLFADPVDQRTLNSIFKAMNWTSKMAESTDAIAQIIAEQPPPNPTPIKGFPCDPRIPGRTVIVMVDIAKPIDPTISPQIKLQAIKNYVSLITLPEETVWNTFEMGLGVFHGSNAYILNNWLCKNQTCWNDAVDALFINETSQSHNTTRALEFIRDEFTSLSSQLSPGKARSLTIIADGFEYDGGFGESWSRQLAAVVAKTFYFTTIVSSYPEVLTLQVNWICQAQPVTTAAPTQTIPTARPVIITTVPTDPTKPPIIRNSATPPPFKPTQAILHQKDPLPPQTWPDICIVLDTSADFSATGSALNDEGFEVVRLFLINTLIKYRIGPELGLTQIALVTFDQDVKSFTIGKENSHFAIVAFDSKGINSSRLMNEPQSAENILDFIRTIKSNSGDKSVNAQFDAAIDFILSTVSENGKRNSTSSFVIFFTKNQDKSLTLKLNDPFENQFVPSMFFLNGSFIPPFAYQLMGNKPYAYLVNNLQDWSINTTGQRSPIQRFFNDLEAENLIVVQSQPIQTVDVSADIVIVLDLANLGNDFKLVIDYFTNFAEKFTIGLFKAQIAGVYYSNKQEGEFYLSQCSNASCLSDQFKSWHNSNANDPSLLVDILDHINKNQLISKQGWRQSQTFVLVFSAETRATWDENRMIIAARELHDKNAYLLYIDMSNEKVKREQLTSFDDYLPIGSPKSLINGSEADQKIVQQVTSSYQKYRFPLPKNLTEVVADFVFVVDVSTGKILTQVKDLVGDLVDKMTINETGVQVAFIAYSNEGQINGSTFDLNKYPDFESLSKAIQEIPDFPIESETNLGSALEYLNQEVLKESNGLRETLTFVTFFSANPNFTSPLQDYQEAYSALQKNTLLNLYAFNLAESDQADRLENALKLVVPLSTQVVQTTSVLPEASAINGNDGYFKYIIKTYTNFINQVVITTTTVASTTTPEQTTTPAQTTHGKKFQAMPSQQSLRRSIIPVIVFLIVGVLFIAAGAAMLGVGIHKIHQSKKTAESCTCPSASSTFKPLPTTEPARTSTLKTETASSPTTLLTSPANVPDCNLTSTTTTTPTTPPTSTTSYDLSSKAFELIFIVDISATAKRYFDDYISFIKNFLNIFTVSSLSNSNFAHVGIYGVSPDPNYEPTYCSLGQLGMDDLSGCLIVIQNSITNKIGQYLRKSLDLVQQSIDDGTYRSRIDNHWIIYLTSATSITQSADAVAKAKFFKDGKYFSFAGISYNGMPRENISIVTGGYTCTYVTNSFSSLTTTVTKDLQQQIFDNQNDLCMSS</sequence>
<dbReference type="SMART" id="SM00327">
    <property type="entry name" value="VWA"/>
    <property type="match status" value="1"/>
</dbReference>
<evidence type="ECO:0000313" key="4">
    <source>
        <dbReference type="Proteomes" id="UP000887575"/>
    </source>
</evidence>
<dbReference type="WBParaSite" id="MBELARI_LOCUS18035">
    <property type="protein sequence ID" value="MBELARI_LOCUS18035"/>
    <property type="gene ID" value="MBELARI_LOCUS18035"/>
</dbReference>
<evidence type="ECO:0000256" key="2">
    <source>
        <dbReference type="SAM" id="Phobius"/>
    </source>
</evidence>